<dbReference type="PROSITE" id="PS50208">
    <property type="entry name" value="CASPASE_P20"/>
    <property type="match status" value="1"/>
</dbReference>
<dbReference type="Gene3D" id="3.40.50.1460">
    <property type="match status" value="1"/>
</dbReference>
<dbReference type="Pfam" id="PF00656">
    <property type="entry name" value="Peptidase_C14"/>
    <property type="match status" value="1"/>
</dbReference>
<feature type="domain" description="Caspase family p10" evidence="3">
    <location>
        <begin position="204"/>
        <end position="296"/>
    </location>
</feature>
<dbReference type="InterPro" id="IPR002138">
    <property type="entry name" value="Pept_C14_p10"/>
</dbReference>
<dbReference type="PROSITE" id="PS01122">
    <property type="entry name" value="CASPASE_CYS"/>
    <property type="match status" value="1"/>
</dbReference>
<keyword evidence="5" id="KW-1185">Reference proteome</keyword>
<dbReference type="PANTHER" id="PTHR10454:SF210">
    <property type="entry name" value="CASPASE-2"/>
    <property type="match status" value="1"/>
</dbReference>
<dbReference type="SUPFAM" id="SSF52129">
    <property type="entry name" value="Caspase-like"/>
    <property type="match status" value="1"/>
</dbReference>
<evidence type="ECO:0000313" key="5">
    <source>
        <dbReference type="Proteomes" id="UP000694924"/>
    </source>
</evidence>
<proteinExistence type="inferred from homology"/>
<dbReference type="InterPro" id="IPR015917">
    <property type="entry name" value="Pept_C14A"/>
</dbReference>
<name>A0ABM1JDJ4_POLDO</name>
<sequence>MDETTTGPCTDHCDNAAMKPLNNEIEVTQMYPMRGKKRNLAFIFCHEKFYRNKEKKRIGVVADCNNLIPLLQTFNFAVKIYKDQTRDKILDILSKVAQTVQSDIDCLLIVVMTHGHSGILCAYDEPYDIIDLWSPFSENNCPSLKGKPKLFFIQACRGDDVDAGTELQYEENTQFKQQLSSENSLPDVSVYKLSPMELIKIKLDMLRTPDERDFLIGYSTAPVSFKNKYGSWFIQEICSIFERYGKNYDLLTLLTFVSLSVALNYVSRNEKEPKYHDKKQVPCIINTLTKRLVIGKNGKSNTMSYV</sequence>
<dbReference type="PROSITE" id="PS50207">
    <property type="entry name" value="CASPASE_P10"/>
    <property type="match status" value="1"/>
</dbReference>
<dbReference type="PRINTS" id="PR00376">
    <property type="entry name" value="IL1BCENZYME"/>
</dbReference>
<dbReference type="Proteomes" id="UP000694924">
    <property type="component" value="Unplaced"/>
</dbReference>
<dbReference type="InterPro" id="IPR029030">
    <property type="entry name" value="Caspase-like_dom_sf"/>
</dbReference>
<protein>
    <submittedName>
        <fullName evidence="6">Caspase-like</fullName>
    </submittedName>
</protein>
<dbReference type="SMART" id="SM00115">
    <property type="entry name" value="CASc"/>
    <property type="match status" value="1"/>
</dbReference>
<gene>
    <name evidence="6" type="primary">LOC107074030</name>
</gene>
<dbReference type="InterPro" id="IPR033139">
    <property type="entry name" value="Caspase_cys_AS"/>
</dbReference>
<evidence type="ECO:0000256" key="2">
    <source>
        <dbReference type="RuleBase" id="RU003971"/>
    </source>
</evidence>
<comment type="similarity">
    <text evidence="1 2">Belongs to the peptidase C14A family.</text>
</comment>
<reference evidence="6" key="1">
    <citation type="submission" date="2025-08" db="UniProtKB">
        <authorList>
            <consortium name="RefSeq"/>
        </authorList>
    </citation>
    <scope>IDENTIFICATION</scope>
    <source>
        <tissue evidence="6">Whole body</tissue>
    </source>
</reference>
<dbReference type="InterPro" id="IPR002398">
    <property type="entry name" value="Pept_C14"/>
</dbReference>
<accession>A0ABM1JDJ4</accession>
<evidence type="ECO:0000259" key="4">
    <source>
        <dbReference type="PROSITE" id="PS50208"/>
    </source>
</evidence>
<dbReference type="InterPro" id="IPR011600">
    <property type="entry name" value="Pept_C14_caspase"/>
</dbReference>
<dbReference type="InterPro" id="IPR001309">
    <property type="entry name" value="Pept_C14_p20"/>
</dbReference>
<dbReference type="PANTHER" id="PTHR10454">
    <property type="entry name" value="CASPASE"/>
    <property type="match status" value="1"/>
</dbReference>
<dbReference type="RefSeq" id="XP_015190532.1">
    <property type="nucleotide sequence ID" value="XM_015335046.1"/>
</dbReference>
<evidence type="ECO:0000256" key="1">
    <source>
        <dbReference type="ARBA" id="ARBA00010134"/>
    </source>
</evidence>
<dbReference type="GeneID" id="107074030"/>
<evidence type="ECO:0000259" key="3">
    <source>
        <dbReference type="PROSITE" id="PS50207"/>
    </source>
</evidence>
<feature type="domain" description="Caspase family p20" evidence="4">
    <location>
        <begin position="37"/>
        <end position="160"/>
    </location>
</feature>
<dbReference type="CDD" id="cd00032">
    <property type="entry name" value="CASc"/>
    <property type="match status" value="1"/>
</dbReference>
<organism evidence="5 6">
    <name type="scientific">Polistes dominula</name>
    <name type="common">European paper wasp</name>
    <name type="synonym">Vespa dominula</name>
    <dbReference type="NCBI Taxonomy" id="743375"/>
    <lineage>
        <taxon>Eukaryota</taxon>
        <taxon>Metazoa</taxon>
        <taxon>Ecdysozoa</taxon>
        <taxon>Arthropoda</taxon>
        <taxon>Hexapoda</taxon>
        <taxon>Insecta</taxon>
        <taxon>Pterygota</taxon>
        <taxon>Neoptera</taxon>
        <taxon>Endopterygota</taxon>
        <taxon>Hymenoptera</taxon>
        <taxon>Apocrita</taxon>
        <taxon>Aculeata</taxon>
        <taxon>Vespoidea</taxon>
        <taxon>Vespidae</taxon>
        <taxon>Polistinae</taxon>
        <taxon>Polistini</taxon>
        <taxon>Polistes</taxon>
    </lineage>
</organism>
<evidence type="ECO:0000313" key="6">
    <source>
        <dbReference type="RefSeq" id="XP_015190532.1"/>
    </source>
</evidence>